<accession>A0A0B3SI89</accession>
<gene>
    <name evidence="1" type="ORF">OA50_05147</name>
</gene>
<evidence type="ECO:0000313" key="2">
    <source>
        <dbReference type="Proteomes" id="UP000030960"/>
    </source>
</evidence>
<dbReference type="OrthoDB" id="7876368at2"/>
<comment type="caution">
    <text evidence="1">The sequence shown here is derived from an EMBL/GenBank/DDBJ whole genome shotgun (WGS) entry which is preliminary data.</text>
</comment>
<organism evidence="1 2">
    <name type="scientific">Mameliella alba</name>
    <dbReference type="NCBI Taxonomy" id="561184"/>
    <lineage>
        <taxon>Bacteria</taxon>
        <taxon>Pseudomonadati</taxon>
        <taxon>Pseudomonadota</taxon>
        <taxon>Alphaproteobacteria</taxon>
        <taxon>Rhodobacterales</taxon>
        <taxon>Roseobacteraceae</taxon>
        <taxon>Mameliella</taxon>
    </lineage>
</organism>
<name>A0A0B3SI89_9RHOB</name>
<evidence type="ECO:0000313" key="1">
    <source>
        <dbReference type="EMBL" id="KHQ50299.1"/>
    </source>
</evidence>
<reference evidence="1 2" key="1">
    <citation type="submission" date="2014-10" db="EMBL/GenBank/DDBJ databases">
        <title>Genome sequence of Ponticoccus sp. strain UMTAT08 isolated from clonal culture of toxic dinoflagellate Alexandrium tamiyavanichii.</title>
        <authorList>
            <person name="Gan H.Y."/>
            <person name="Muhd D.-D."/>
            <person name="Mohd Noor M.E."/>
            <person name="Yeong Y.S."/>
            <person name="Usup G."/>
        </authorList>
    </citation>
    <scope>NUCLEOTIDE SEQUENCE [LARGE SCALE GENOMIC DNA]</scope>
    <source>
        <strain evidence="1 2">UMTAT08</strain>
    </source>
</reference>
<dbReference type="Proteomes" id="UP000030960">
    <property type="component" value="Unassembled WGS sequence"/>
</dbReference>
<dbReference type="EMBL" id="JSUQ01000028">
    <property type="protein sequence ID" value="KHQ50299.1"/>
    <property type="molecule type" value="Genomic_DNA"/>
</dbReference>
<keyword evidence="2" id="KW-1185">Reference proteome</keyword>
<proteinExistence type="predicted"/>
<dbReference type="AlphaFoldDB" id="A0A0B3SI89"/>
<dbReference type="RefSeq" id="WP_043146386.1">
    <property type="nucleotide sequence ID" value="NZ_JSUQ01000028.1"/>
</dbReference>
<protein>
    <submittedName>
        <fullName evidence="1">Uncharacterized protein</fullName>
    </submittedName>
</protein>
<sequence>MMARDTFDRCEEIATAMHDQDGLSIALIRYIAGLDLPSDQEHVIYALIHAQGFCRNRVTYETRHIVQETKLSA</sequence>